<feature type="chain" id="PRO_5046153657" evidence="1">
    <location>
        <begin position="34"/>
        <end position="51"/>
    </location>
</feature>
<proteinExistence type="predicted"/>
<name>A0ABT2TPK8_9FIRM</name>
<gene>
    <name evidence="2" type="ORF">OCV61_01915</name>
</gene>
<dbReference type="EMBL" id="JAOQJL010000003">
    <property type="protein sequence ID" value="MCU6764164.1"/>
    <property type="molecule type" value="Genomic_DNA"/>
</dbReference>
<accession>A0ABT2TPK8</accession>
<keyword evidence="3" id="KW-1185">Reference proteome</keyword>
<evidence type="ECO:0000256" key="1">
    <source>
        <dbReference type="SAM" id="SignalP"/>
    </source>
</evidence>
<organism evidence="2 3">
    <name type="scientific">Blautia ammoniilytica</name>
    <dbReference type="NCBI Taxonomy" id="2981782"/>
    <lineage>
        <taxon>Bacteria</taxon>
        <taxon>Bacillati</taxon>
        <taxon>Bacillota</taxon>
        <taxon>Clostridia</taxon>
        <taxon>Lachnospirales</taxon>
        <taxon>Lachnospiraceae</taxon>
        <taxon>Blautia</taxon>
    </lineage>
</organism>
<evidence type="ECO:0000313" key="2">
    <source>
        <dbReference type="EMBL" id="MCU6764164.1"/>
    </source>
</evidence>
<comment type="caution">
    <text evidence="2">The sequence shown here is derived from an EMBL/GenBank/DDBJ whole genome shotgun (WGS) entry which is preliminary data.</text>
</comment>
<feature type="signal peptide" evidence="1">
    <location>
        <begin position="1"/>
        <end position="33"/>
    </location>
</feature>
<protein>
    <submittedName>
        <fullName evidence="2">Uncharacterized protein</fullName>
    </submittedName>
</protein>
<dbReference type="RefSeq" id="WP_262582603.1">
    <property type="nucleotide sequence ID" value="NZ_JAOQJL010000003.1"/>
</dbReference>
<dbReference type="Proteomes" id="UP001652409">
    <property type="component" value="Unassembled WGS sequence"/>
</dbReference>
<sequence>MKKERRKKGKVRRLSVLLTGCLLLSVMPATAFATEDTTVAAEDKDTIAEKT</sequence>
<evidence type="ECO:0000313" key="3">
    <source>
        <dbReference type="Proteomes" id="UP001652409"/>
    </source>
</evidence>
<reference evidence="2 3" key="1">
    <citation type="journal article" date="2021" name="ISME Commun">
        <title>Automated analysis of genomic sequences facilitates high-throughput and comprehensive description of bacteria.</title>
        <authorList>
            <person name="Hitch T.C.A."/>
        </authorList>
    </citation>
    <scope>NUCLEOTIDE SEQUENCE [LARGE SCALE GENOMIC DNA]</scope>
    <source>
        <strain evidence="2 3">Sanger_23</strain>
    </source>
</reference>
<keyword evidence="1" id="KW-0732">Signal</keyword>